<organism evidence="2 3">
    <name type="scientific">Pelobates cultripes</name>
    <name type="common">Western spadefoot toad</name>
    <dbReference type="NCBI Taxonomy" id="61616"/>
    <lineage>
        <taxon>Eukaryota</taxon>
        <taxon>Metazoa</taxon>
        <taxon>Chordata</taxon>
        <taxon>Craniata</taxon>
        <taxon>Vertebrata</taxon>
        <taxon>Euteleostomi</taxon>
        <taxon>Amphibia</taxon>
        <taxon>Batrachia</taxon>
        <taxon>Anura</taxon>
        <taxon>Pelobatoidea</taxon>
        <taxon>Pelobatidae</taxon>
        <taxon>Pelobates</taxon>
    </lineage>
</organism>
<proteinExistence type="predicted"/>
<feature type="compositionally biased region" description="Basic and acidic residues" evidence="1">
    <location>
        <begin position="228"/>
        <end position="237"/>
    </location>
</feature>
<reference evidence="2" key="1">
    <citation type="submission" date="2022-03" db="EMBL/GenBank/DDBJ databases">
        <authorList>
            <person name="Alioto T."/>
            <person name="Alioto T."/>
            <person name="Gomez Garrido J."/>
        </authorList>
    </citation>
    <scope>NUCLEOTIDE SEQUENCE</scope>
</reference>
<dbReference type="Proteomes" id="UP001295444">
    <property type="component" value="Chromosome 05"/>
</dbReference>
<evidence type="ECO:0000313" key="3">
    <source>
        <dbReference type="Proteomes" id="UP001295444"/>
    </source>
</evidence>
<feature type="region of interest" description="Disordered" evidence="1">
    <location>
        <begin position="144"/>
        <end position="237"/>
    </location>
</feature>
<gene>
    <name evidence="2" type="ORF">PECUL_23A047240</name>
</gene>
<protein>
    <submittedName>
        <fullName evidence="2">Uncharacterized protein</fullName>
    </submittedName>
</protein>
<feature type="compositionally biased region" description="Polar residues" evidence="1">
    <location>
        <begin position="144"/>
        <end position="155"/>
    </location>
</feature>
<name>A0AAD1SAI3_PELCU</name>
<evidence type="ECO:0000313" key="2">
    <source>
        <dbReference type="EMBL" id="CAH2295460.1"/>
    </source>
</evidence>
<feature type="compositionally biased region" description="Polar residues" evidence="1">
    <location>
        <begin position="211"/>
        <end position="224"/>
    </location>
</feature>
<feature type="compositionally biased region" description="Basic and acidic residues" evidence="1">
    <location>
        <begin position="8"/>
        <end position="23"/>
    </location>
</feature>
<accession>A0AAD1SAI3</accession>
<feature type="compositionally biased region" description="Low complexity" evidence="1">
    <location>
        <begin position="160"/>
        <end position="169"/>
    </location>
</feature>
<sequence>MPTRWRGAKRERDRVATQRDSRSSEMLTKSFFEAAMDTMSTKLIATWQLTATQLKTEIANRTSRMTRIESDCKARTMFQNDMADHVQALEHKLNTMETRMADTEDGARKNNLRLVTKRPPGIREGPHACLCSRNTSDMLLVESTGSRNPLTSQTRRPAMSSSEELVLRSSRSKPDAHPKYPSTEKPFTINTPEEGTTLLANWGLSTRRHSGTTLSPRRSATMGTAQAPERRRAVDTT</sequence>
<evidence type="ECO:0000256" key="1">
    <source>
        <dbReference type="SAM" id="MobiDB-lite"/>
    </source>
</evidence>
<keyword evidence="3" id="KW-1185">Reference proteome</keyword>
<feature type="region of interest" description="Disordered" evidence="1">
    <location>
        <begin position="1"/>
        <end position="23"/>
    </location>
</feature>
<dbReference type="EMBL" id="OW240916">
    <property type="protein sequence ID" value="CAH2295460.1"/>
    <property type="molecule type" value="Genomic_DNA"/>
</dbReference>
<dbReference type="AlphaFoldDB" id="A0AAD1SAI3"/>